<sequence>MCAKFEEHLLYQYDEETLVHHINGSKISPGSSSLFSLSQNLVAKRYSRGEESGPLIAIRRARQLGIPGSHPRRRLDLLKLAKVIAARHTITAIRSEDAELDLEDCWIPFRRKMQVYVVGYLLWPPTSRELRNHHGICAILV</sequence>
<dbReference type="OrthoDB" id="3250044at2759"/>
<proteinExistence type="predicted"/>
<name>A0A178F8B9_TRIVO</name>
<evidence type="ECO:0000313" key="2">
    <source>
        <dbReference type="Proteomes" id="UP000243519"/>
    </source>
</evidence>
<gene>
    <name evidence="1" type="ORF">A7D00_7372</name>
</gene>
<evidence type="ECO:0000313" key="1">
    <source>
        <dbReference type="EMBL" id="OAL68710.1"/>
    </source>
</evidence>
<organism evidence="1 2">
    <name type="scientific">Trichophyton violaceum</name>
    <dbReference type="NCBI Taxonomy" id="34388"/>
    <lineage>
        <taxon>Eukaryota</taxon>
        <taxon>Fungi</taxon>
        <taxon>Dikarya</taxon>
        <taxon>Ascomycota</taxon>
        <taxon>Pezizomycotina</taxon>
        <taxon>Eurotiomycetes</taxon>
        <taxon>Eurotiomycetidae</taxon>
        <taxon>Onygenales</taxon>
        <taxon>Arthrodermataceae</taxon>
        <taxon>Trichophyton</taxon>
    </lineage>
</organism>
<dbReference type="EMBL" id="LHPN01000041">
    <property type="protein sequence ID" value="OAL68710.1"/>
    <property type="molecule type" value="Genomic_DNA"/>
</dbReference>
<accession>A0A178F8B9</accession>
<protein>
    <submittedName>
        <fullName evidence="1">Uncharacterized protein</fullName>
    </submittedName>
</protein>
<reference evidence="1 2" key="1">
    <citation type="submission" date="2016-05" db="EMBL/GenBank/DDBJ databases">
        <title>Genome sequencing of Trichophyton violaceum CMCC(F)T3l isolated from hair.</title>
        <authorList>
            <person name="Zhan P."/>
            <person name="Tao Y."/>
            <person name="Liu W."/>
        </authorList>
    </citation>
    <scope>NUCLEOTIDE SEQUENCE [LARGE SCALE GENOMIC DNA]</scope>
    <source>
        <strain evidence="2">CMCC(F)T3l</strain>
    </source>
</reference>
<dbReference type="Proteomes" id="UP000243519">
    <property type="component" value="Unassembled WGS sequence"/>
</dbReference>
<comment type="caution">
    <text evidence="1">The sequence shown here is derived from an EMBL/GenBank/DDBJ whole genome shotgun (WGS) entry which is preliminary data.</text>
</comment>
<keyword evidence="2" id="KW-1185">Reference proteome</keyword>
<dbReference type="AlphaFoldDB" id="A0A178F8B9"/>